<keyword evidence="1" id="KW-0732">Signal</keyword>
<proteinExistence type="predicted"/>
<dbReference type="Proteomes" id="UP000010367">
    <property type="component" value="Chromosome"/>
</dbReference>
<evidence type="ECO:0000256" key="1">
    <source>
        <dbReference type="SAM" id="SignalP"/>
    </source>
</evidence>
<protein>
    <submittedName>
        <fullName evidence="2">Uncharacterized protein</fullName>
    </submittedName>
</protein>
<evidence type="ECO:0000313" key="2">
    <source>
        <dbReference type="EMBL" id="AFY81720.1"/>
    </source>
</evidence>
<dbReference type="STRING" id="56110.Oscil6304_2054"/>
<feature type="chain" id="PRO_5003936609" evidence="1">
    <location>
        <begin position="25"/>
        <end position="202"/>
    </location>
</feature>
<feature type="signal peptide" evidence="1">
    <location>
        <begin position="1"/>
        <end position="24"/>
    </location>
</feature>
<sequence length="202" mass="22809">MSKLKHFYLASSLTAALTIRAAIARPDLFKSLILTTPAGLSDFGEDYRNNFFVQVVKTPILDRFFYNVGITNYNVGITNLSGIRHFLEIRQFAQPNRIDEEIVEAYLESAKQPNSEYAALSLVRGDLCFDLSLYMNQLTVPTAIIWGRQSQFTSPEIGQRLANINPTAVRIFQQIEEVGLTPQLELPGLTIGLIRKFLKLPR</sequence>
<dbReference type="InterPro" id="IPR029058">
    <property type="entry name" value="AB_hydrolase_fold"/>
</dbReference>
<dbReference type="PANTHER" id="PTHR46438:SF2">
    <property type="entry name" value="ALPHA_BETA-HYDROLASES SUPERFAMILY PROTEIN"/>
    <property type="match status" value="1"/>
</dbReference>
<evidence type="ECO:0000313" key="3">
    <source>
        <dbReference type="Proteomes" id="UP000010367"/>
    </source>
</evidence>
<dbReference type="SUPFAM" id="SSF53474">
    <property type="entry name" value="alpha/beta-Hydrolases"/>
    <property type="match status" value="1"/>
</dbReference>
<reference evidence="2 3" key="1">
    <citation type="submission" date="2012-06" db="EMBL/GenBank/DDBJ databases">
        <title>Finished chromosome of genome of Oscillatoria acuminata PCC 6304.</title>
        <authorList>
            <consortium name="US DOE Joint Genome Institute"/>
            <person name="Gugger M."/>
            <person name="Coursin T."/>
            <person name="Rippka R."/>
            <person name="Tandeau De Marsac N."/>
            <person name="Huntemann M."/>
            <person name="Wei C.-L."/>
            <person name="Han J."/>
            <person name="Detter J.C."/>
            <person name="Han C."/>
            <person name="Tapia R."/>
            <person name="Davenport K."/>
            <person name="Daligault H."/>
            <person name="Erkkila T."/>
            <person name="Gu W."/>
            <person name="Munk A.C.C."/>
            <person name="Teshima H."/>
            <person name="Xu Y."/>
            <person name="Chain P."/>
            <person name="Chen A."/>
            <person name="Krypides N."/>
            <person name="Mavromatis K."/>
            <person name="Markowitz V."/>
            <person name="Szeto E."/>
            <person name="Ivanova N."/>
            <person name="Mikhailova N."/>
            <person name="Ovchinnikova G."/>
            <person name="Pagani I."/>
            <person name="Pati A."/>
            <person name="Goodwin L."/>
            <person name="Peters L."/>
            <person name="Pitluck S."/>
            <person name="Woyke T."/>
            <person name="Kerfeld C."/>
        </authorList>
    </citation>
    <scope>NUCLEOTIDE SEQUENCE [LARGE SCALE GENOMIC DNA]</scope>
    <source>
        <strain evidence="2 3">PCC 6304</strain>
    </source>
</reference>
<dbReference type="KEGG" id="oac:Oscil6304_2054"/>
<dbReference type="PANTHER" id="PTHR46438">
    <property type="entry name" value="ALPHA/BETA-HYDROLASES SUPERFAMILY PROTEIN"/>
    <property type="match status" value="1"/>
</dbReference>
<keyword evidence="3" id="KW-1185">Reference proteome</keyword>
<accession>K9TGQ1</accession>
<dbReference type="AlphaFoldDB" id="K9TGQ1"/>
<gene>
    <name evidence="2" type="ORF">Oscil6304_2054</name>
</gene>
<dbReference type="InParanoid" id="K9TGQ1"/>
<dbReference type="Gene3D" id="3.40.50.1820">
    <property type="entry name" value="alpha/beta hydrolase"/>
    <property type="match status" value="1"/>
</dbReference>
<name>K9TGQ1_9CYAN</name>
<dbReference type="eggNOG" id="COG0596">
    <property type="taxonomic scope" value="Bacteria"/>
</dbReference>
<dbReference type="EMBL" id="CP003607">
    <property type="protein sequence ID" value="AFY81720.1"/>
    <property type="molecule type" value="Genomic_DNA"/>
</dbReference>
<dbReference type="PATRIC" id="fig|56110.3.peg.2454"/>
<dbReference type="HOGENOM" id="CLU_1353535_0_0_3"/>
<organism evidence="2 3">
    <name type="scientific">Oscillatoria acuminata PCC 6304</name>
    <dbReference type="NCBI Taxonomy" id="56110"/>
    <lineage>
        <taxon>Bacteria</taxon>
        <taxon>Bacillati</taxon>
        <taxon>Cyanobacteriota</taxon>
        <taxon>Cyanophyceae</taxon>
        <taxon>Oscillatoriophycideae</taxon>
        <taxon>Oscillatoriales</taxon>
        <taxon>Oscillatoriaceae</taxon>
        <taxon>Oscillatoria</taxon>
    </lineage>
</organism>